<gene>
    <name evidence="2" type="ORF">T440DRAFT_475448</name>
</gene>
<proteinExistence type="predicted"/>
<feature type="region of interest" description="Disordered" evidence="1">
    <location>
        <begin position="195"/>
        <end position="284"/>
    </location>
</feature>
<evidence type="ECO:0000256" key="1">
    <source>
        <dbReference type="SAM" id="MobiDB-lite"/>
    </source>
</evidence>
<keyword evidence="3" id="KW-1185">Reference proteome</keyword>
<evidence type="ECO:0000313" key="2">
    <source>
        <dbReference type="EMBL" id="KAF2855165.1"/>
    </source>
</evidence>
<feature type="compositionally biased region" description="Polar residues" evidence="1">
    <location>
        <begin position="243"/>
        <end position="253"/>
    </location>
</feature>
<dbReference type="EMBL" id="MU006291">
    <property type="protein sequence ID" value="KAF2855165.1"/>
    <property type="molecule type" value="Genomic_DNA"/>
</dbReference>
<protein>
    <submittedName>
        <fullName evidence="2">Uncharacterized protein</fullName>
    </submittedName>
</protein>
<dbReference type="AlphaFoldDB" id="A0A6A7BL19"/>
<organism evidence="2 3">
    <name type="scientific">Plenodomus tracheiphilus IPT5</name>
    <dbReference type="NCBI Taxonomy" id="1408161"/>
    <lineage>
        <taxon>Eukaryota</taxon>
        <taxon>Fungi</taxon>
        <taxon>Dikarya</taxon>
        <taxon>Ascomycota</taxon>
        <taxon>Pezizomycotina</taxon>
        <taxon>Dothideomycetes</taxon>
        <taxon>Pleosporomycetidae</taxon>
        <taxon>Pleosporales</taxon>
        <taxon>Pleosporineae</taxon>
        <taxon>Leptosphaeriaceae</taxon>
        <taxon>Plenodomus</taxon>
    </lineage>
</organism>
<feature type="compositionally biased region" description="Low complexity" evidence="1">
    <location>
        <begin position="224"/>
        <end position="237"/>
    </location>
</feature>
<evidence type="ECO:0000313" key="3">
    <source>
        <dbReference type="Proteomes" id="UP000799423"/>
    </source>
</evidence>
<sequence>MRHSRPGRTRAYSLARTRTRLPRCQRLPQAATGPPAFALHTRHITAVAVPRHGGAPPSDPLGLGACTRCALDEPKRRARGRSALALRTEGGEGEGEGVPRWPLVALDGSPVPGLATTIAKTHTCLATAPVCLQPGNARRTRRQGLGGREETHPACAQMHAGRTRHDTYCTVYVHSTQYTVCSGGVRLSLLAPSAPRSDMLDGRRPPQRGPWAARPAADSSGRLATAAMARSSHAAPACWPQGPDNQSCLSRSPPNRGHRITVDPSSESSTRLQHDQRPRDRRRTVGHVWEAAKPISATALPKQRWIGGWLHAHACVHDSTGRNLPLAFIALAQYRASPRGAISSSRPTYAWRTRKHPHRQYNCQTLYIMMPTCTQSSA</sequence>
<dbReference type="Proteomes" id="UP000799423">
    <property type="component" value="Unassembled WGS sequence"/>
</dbReference>
<accession>A0A6A7BL19</accession>
<name>A0A6A7BL19_9PLEO</name>
<reference evidence="2" key="1">
    <citation type="submission" date="2020-01" db="EMBL/GenBank/DDBJ databases">
        <authorList>
            <consortium name="DOE Joint Genome Institute"/>
            <person name="Haridas S."/>
            <person name="Albert R."/>
            <person name="Binder M."/>
            <person name="Bloem J."/>
            <person name="Labutti K."/>
            <person name="Salamov A."/>
            <person name="Andreopoulos B."/>
            <person name="Baker S.E."/>
            <person name="Barry K."/>
            <person name="Bills G."/>
            <person name="Bluhm B.H."/>
            <person name="Cannon C."/>
            <person name="Castanera R."/>
            <person name="Culley D.E."/>
            <person name="Daum C."/>
            <person name="Ezra D."/>
            <person name="Gonzalez J.B."/>
            <person name="Henrissat B."/>
            <person name="Kuo A."/>
            <person name="Liang C."/>
            <person name="Lipzen A."/>
            <person name="Lutzoni F."/>
            <person name="Magnuson J."/>
            <person name="Mondo S."/>
            <person name="Nolan M."/>
            <person name="Ohm R."/>
            <person name="Pangilinan J."/>
            <person name="Park H.-J."/>
            <person name="Ramirez L."/>
            <person name="Alfaro M."/>
            <person name="Sun H."/>
            <person name="Tritt A."/>
            <person name="Yoshinaga Y."/>
            <person name="Zwiers L.-H."/>
            <person name="Turgeon B.G."/>
            <person name="Goodwin S.B."/>
            <person name="Spatafora J.W."/>
            <person name="Crous P.W."/>
            <person name="Grigoriev I.V."/>
        </authorList>
    </citation>
    <scope>NUCLEOTIDE SEQUENCE</scope>
    <source>
        <strain evidence="2">IPT5</strain>
    </source>
</reference>